<proteinExistence type="predicted"/>
<gene>
    <name evidence="2" type="ORF">OLW01_11170</name>
</gene>
<dbReference type="EMBL" id="CP109965">
    <property type="protein sequence ID" value="WAJ69711.1"/>
    <property type="molecule type" value="Genomic_DNA"/>
</dbReference>
<accession>A0ABY7AKL2</accession>
<evidence type="ECO:0000256" key="1">
    <source>
        <dbReference type="SAM" id="SignalP"/>
    </source>
</evidence>
<evidence type="ECO:0000313" key="2">
    <source>
        <dbReference type="EMBL" id="WAJ69711.1"/>
    </source>
</evidence>
<reference evidence="2" key="1">
    <citation type="submission" date="2022-10" db="EMBL/GenBank/DDBJ databases">
        <title>Catenovulum adriacola sp. nov. isolated in the Harbour of Susak.</title>
        <authorList>
            <person name="Schoch T."/>
            <person name="Reich S.J."/>
            <person name="Stoeferle S."/>
            <person name="Flaiz M."/>
            <person name="Kazda M."/>
            <person name="Riedel C.U."/>
            <person name="Duerre P."/>
        </authorList>
    </citation>
    <scope>NUCLEOTIDE SEQUENCE</scope>
    <source>
        <strain evidence="2">TS8</strain>
    </source>
</reference>
<dbReference type="Pfam" id="PF10986">
    <property type="entry name" value="ZrgA"/>
    <property type="match status" value="1"/>
</dbReference>
<dbReference type="RefSeq" id="WP_268073995.1">
    <property type="nucleotide sequence ID" value="NZ_CP109965.1"/>
</dbReference>
<dbReference type="Proteomes" id="UP001163726">
    <property type="component" value="Chromosome"/>
</dbReference>
<name>A0ABY7AKL2_9ALTE</name>
<evidence type="ECO:0000313" key="3">
    <source>
        <dbReference type="Proteomes" id="UP001163726"/>
    </source>
</evidence>
<protein>
    <submittedName>
        <fullName evidence="2">DUF2796 domain-containing protein</fullName>
    </submittedName>
</protein>
<dbReference type="InterPro" id="IPR021253">
    <property type="entry name" value="ZrgA-like"/>
</dbReference>
<keyword evidence="3" id="KW-1185">Reference proteome</keyword>
<keyword evidence="1" id="KW-0732">Signal</keyword>
<organism evidence="2 3">
    <name type="scientific">Catenovulum adriaticum</name>
    <dbReference type="NCBI Taxonomy" id="2984846"/>
    <lineage>
        <taxon>Bacteria</taxon>
        <taxon>Pseudomonadati</taxon>
        <taxon>Pseudomonadota</taxon>
        <taxon>Gammaproteobacteria</taxon>
        <taxon>Alteromonadales</taxon>
        <taxon>Alteromonadaceae</taxon>
        <taxon>Catenovulum</taxon>
    </lineage>
</organism>
<feature type="signal peptide" evidence="1">
    <location>
        <begin position="1"/>
        <end position="34"/>
    </location>
</feature>
<sequence>MRQLLNAKNLFIAIKLILKISFIATLLAPTHATASTDAAHVHGLAELMLVLEEDHLAIQFSSPTINLVGFEHKATNAKDIAKIENLSKVLNQPEKLFAFAGARCTPIDNHVDVSSLIDTQDKAHGHDKRHHNDSHSEVIVEYRFKCENLTHLSSIQLGLFKTFSGIEQIQAMWVTQTKQGASQLNADNSTLMFR</sequence>
<feature type="chain" id="PRO_5047155237" evidence="1">
    <location>
        <begin position="35"/>
        <end position="194"/>
    </location>
</feature>